<proteinExistence type="predicted"/>
<dbReference type="GO" id="GO:0006508">
    <property type="term" value="P:proteolysis"/>
    <property type="evidence" value="ECO:0007669"/>
    <property type="project" value="InterPro"/>
</dbReference>
<feature type="signal peptide" evidence="1">
    <location>
        <begin position="1"/>
        <end position="22"/>
    </location>
</feature>
<accession>A0A5P2GAY5</accession>
<gene>
    <name evidence="3" type="ORF">E0W69_020095</name>
</gene>
<reference evidence="3 4" key="1">
    <citation type="submission" date="2019-09" db="EMBL/GenBank/DDBJ databases">
        <title>Complete genome sequence of Arachidicoccus sp. B3-10 isolated from apple orchard soil.</title>
        <authorList>
            <person name="Kim H.S."/>
            <person name="Han K.-I."/>
            <person name="Suh M.K."/>
            <person name="Lee K.C."/>
            <person name="Eom M.K."/>
            <person name="Kim J.-S."/>
            <person name="Kang S.W."/>
            <person name="Sin Y."/>
            <person name="Lee J.-S."/>
        </authorList>
    </citation>
    <scope>NUCLEOTIDE SEQUENCE [LARGE SCALE GENOMIC DNA]</scope>
    <source>
        <strain evidence="3 4">B3-10</strain>
    </source>
</reference>
<sequence length="576" mass="67343">MHLLIKYARKVLPIFFFLNATAQLTPYEKDPQKNTTATYQEMIDYYQTLAKKYPKQSKLFTCGKTDVGKPLQLFVLSKSGEFSPEKLKKSGNAIFLINNGIHPGEPEGIDASMMLARDLLAKNALPDNEVIAIITAYNLGGMLNRGESRVNQNGPVTYGFRGNRRNLDLNRDFIKTDSKNSYSFQEIFNSWDPDVFLDNHTSDGADYQYIMTLIDTQRDKLTPILGKYMKEKFTDELYKRMATKDYKLIPYIDFPGETPESGIEAYLETPRYSTGFAALHNTIAYMPETHMWKPFQQRVESTYQLMVYLKDIIHEQGNTLLATRRKAKDYVKNQTTFPLRWKLDTTKYANIPFYGYEAEHKPSEVSGLTRLYYNRDRPFTRTIKLYDRYQASLTINKPKAYIIPQCYDKAISLLQLNHVKLMPIKQDTIVHAEVYYIKDFPTNTQPYEGHYLHHDITLEKKMMDVPFYKGDYMAFTNQESNRYLIETLEPEGVDSYFCWNFFDGILSRKEYFSPYIFEDKAAELLKKNPQLRTDLDNAIDKNPSLKNDAHGQLEWIYQHSNFFEKTYKLYPIARIL</sequence>
<evidence type="ECO:0000259" key="2">
    <source>
        <dbReference type="Pfam" id="PF00246"/>
    </source>
</evidence>
<keyword evidence="1" id="KW-0732">Signal</keyword>
<dbReference type="GO" id="GO:0008270">
    <property type="term" value="F:zinc ion binding"/>
    <property type="evidence" value="ECO:0007669"/>
    <property type="project" value="InterPro"/>
</dbReference>
<dbReference type="OrthoDB" id="9767214at2"/>
<dbReference type="EMBL" id="CP044016">
    <property type="protein sequence ID" value="QES90850.1"/>
    <property type="molecule type" value="Genomic_DNA"/>
</dbReference>
<dbReference type="InterPro" id="IPR000834">
    <property type="entry name" value="Peptidase_M14"/>
</dbReference>
<protein>
    <recommendedName>
        <fullName evidence="2">Peptidase M14 domain-containing protein</fullName>
    </recommendedName>
</protein>
<evidence type="ECO:0000256" key="1">
    <source>
        <dbReference type="SAM" id="SignalP"/>
    </source>
</evidence>
<organism evidence="3 4">
    <name type="scientific">Rhizosphaericola mali</name>
    <dbReference type="NCBI Taxonomy" id="2545455"/>
    <lineage>
        <taxon>Bacteria</taxon>
        <taxon>Pseudomonadati</taxon>
        <taxon>Bacteroidota</taxon>
        <taxon>Chitinophagia</taxon>
        <taxon>Chitinophagales</taxon>
        <taxon>Chitinophagaceae</taxon>
        <taxon>Rhizosphaericola</taxon>
    </lineage>
</organism>
<dbReference type="GO" id="GO:0004181">
    <property type="term" value="F:metallocarboxypeptidase activity"/>
    <property type="evidence" value="ECO:0007669"/>
    <property type="project" value="InterPro"/>
</dbReference>
<evidence type="ECO:0000313" key="4">
    <source>
        <dbReference type="Proteomes" id="UP000292424"/>
    </source>
</evidence>
<name>A0A5P2GAY5_9BACT</name>
<dbReference type="AlphaFoldDB" id="A0A5P2GAY5"/>
<dbReference type="KEGG" id="arac:E0W69_020095"/>
<dbReference type="Gene3D" id="3.40.630.10">
    <property type="entry name" value="Zn peptidases"/>
    <property type="match status" value="1"/>
</dbReference>
<feature type="chain" id="PRO_5024379954" description="Peptidase M14 domain-containing protein" evidence="1">
    <location>
        <begin position="23"/>
        <end position="576"/>
    </location>
</feature>
<dbReference type="Pfam" id="PF00246">
    <property type="entry name" value="Peptidase_M14"/>
    <property type="match status" value="1"/>
</dbReference>
<keyword evidence="4" id="KW-1185">Reference proteome</keyword>
<dbReference type="Proteomes" id="UP000292424">
    <property type="component" value="Chromosome"/>
</dbReference>
<dbReference type="SUPFAM" id="SSF53187">
    <property type="entry name" value="Zn-dependent exopeptidases"/>
    <property type="match status" value="1"/>
</dbReference>
<evidence type="ECO:0000313" key="3">
    <source>
        <dbReference type="EMBL" id="QES90850.1"/>
    </source>
</evidence>
<feature type="domain" description="Peptidase M14" evidence="2">
    <location>
        <begin position="43"/>
        <end position="176"/>
    </location>
</feature>
<dbReference type="RefSeq" id="WP_131331833.1">
    <property type="nucleotide sequence ID" value="NZ_CP044016.1"/>
</dbReference>